<dbReference type="Pfam" id="PF14269">
    <property type="entry name" value="Arylsulfotran_2"/>
    <property type="match status" value="1"/>
</dbReference>
<evidence type="ECO:0000313" key="3">
    <source>
        <dbReference type="EMBL" id="RMZ26023.1"/>
    </source>
</evidence>
<name>A0A3M7IL16_HORWE</name>
<comment type="caution">
    <text evidence="3">The sequence shown here is derived from an EMBL/GenBank/DDBJ whole genome shotgun (WGS) entry which is preliminary data.</text>
</comment>
<feature type="compositionally biased region" description="Basic and acidic residues" evidence="1">
    <location>
        <begin position="649"/>
        <end position="671"/>
    </location>
</feature>
<feature type="signal peptide" evidence="2">
    <location>
        <begin position="1"/>
        <end position="19"/>
    </location>
</feature>
<dbReference type="InterPro" id="IPR053143">
    <property type="entry name" value="Arylsulfate_ST"/>
</dbReference>
<evidence type="ECO:0000313" key="4">
    <source>
        <dbReference type="Proteomes" id="UP000281677"/>
    </source>
</evidence>
<feature type="region of interest" description="Disordered" evidence="1">
    <location>
        <begin position="602"/>
        <end position="672"/>
    </location>
</feature>
<feature type="compositionally biased region" description="Basic and acidic residues" evidence="1">
    <location>
        <begin position="547"/>
        <end position="557"/>
    </location>
</feature>
<reference evidence="3 4" key="1">
    <citation type="journal article" date="2018" name="BMC Genomics">
        <title>Genomic evidence for intraspecific hybridization in a clonal and extremely halotolerant yeast.</title>
        <authorList>
            <person name="Gostincar C."/>
            <person name="Stajich J.E."/>
            <person name="Zupancic J."/>
            <person name="Zalar P."/>
            <person name="Gunde-Cimerman N."/>
        </authorList>
    </citation>
    <scope>NUCLEOTIDE SEQUENCE [LARGE SCALE GENOMIC DNA]</scope>
    <source>
        <strain evidence="3 4">EXF-120</strain>
    </source>
</reference>
<proteinExistence type="predicted"/>
<feature type="chain" id="PRO_5018240945" description="ASST-domain-containing protein" evidence="2">
    <location>
        <begin position="20"/>
        <end position="692"/>
    </location>
</feature>
<protein>
    <recommendedName>
        <fullName evidence="5">ASST-domain-containing protein</fullName>
    </recommendedName>
</protein>
<feature type="compositionally biased region" description="Basic and acidic residues" evidence="1">
    <location>
        <begin position="625"/>
        <end position="638"/>
    </location>
</feature>
<gene>
    <name evidence="3" type="ORF">D0859_09914</name>
</gene>
<accession>A0A3M7IL16</accession>
<sequence>MNLLAPLSAAVAVSASVTADIVPINTTGNNWPYQEYKTVNFTPPVLNITNIYRPSEGYLFFAPDAAKAYQTGPLIVDMFGELVWNGPVGHAFGFGKQEYLDEDVLVWWNGTAYPEPIGRGNGAVYMLNRQYEQIHKTTLEGNFVEHVPNATFPSNIDLHEIYITEQGTMIVTGNNVTQTDLTSVGGPSDGWVVEAQVYEIDIATNDVLFSWKSLDHLDALPFTSSVYPLGSEGYTGENQSLAWGYFHINSASPYDGGYILSSRFLCSAIAISGSGDVKWVLDGRGGEGDFTHSPGTDFCYQHDIRAFPQQPSQTNTSLIELHMHDNANSPIENNTIPTSGKSLLVDLSIKNVTLQTQYLNTSGPIYATAQGNYQSLPNGNVFLGHGWIPIFEEFSSEGEILSTIQFGHAGTLPPGEGGGYESLPRSETALSYRAFKRDWIGCPRTRPDVVVERHRQQQRQWSHESPREGGLTVYVSWNGATEVEAWEIYGGGYGGHSSHAHDGTKLVHLATIPKKGFESSAFIDDESVEVVQVKPVMKKRRRQQRGFNDKGRKKEYEEGSGYQHELHPQTNTRPRRAGNIAGSVLALEDLRPAHIADAIAEESGGGDDCFLGAAGDVGGDEGPSEEERQDVGHAHEVHAPFGPAVLRRVGQEGHAEEADEGRDAGCGHDVHASVGDFAGLDADYEEDDEGQC</sequence>
<evidence type="ECO:0000256" key="1">
    <source>
        <dbReference type="SAM" id="MobiDB-lite"/>
    </source>
</evidence>
<evidence type="ECO:0000256" key="2">
    <source>
        <dbReference type="SAM" id="SignalP"/>
    </source>
</evidence>
<evidence type="ECO:0008006" key="5">
    <source>
        <dbReference type="Google" id="ProtNLM"/>
    </source>
</evidence>
<organism evidence="3 4">
    <name type="scientific">Hortaea werneckii</name>
    <name type="common">Black yeast</name>
    <name type="synonym">Cladosporium werneckii</name>
    <dbReference type="NCBI Taxonomy" id="91943"/>
    <lineage>
        <taxon>Eukaryota</taxon>
        <taxon>Fungi</taxon>
        <taxon>Dikarya</taxon>
        <taxon>Ascomycota</taxon>
        <taxon>Pezizomycotina</taxon>
        <taxon>Dothideomycetes</taxon>
        <taxon>Dothideomycetidae</taxon>
        <taxon>Mycosphaerellales</taxon>
        <taxon>Teratosphaeriaceae</taxon>
        <taxon>Hortaea</taxon>
    </lineage>
</organism>
<dbReference type="PANTHER" id="PTHR35340">
    <property type="entry name" value="PQQ ENZYME REPEAT PROTEIN-RELATED"/>
    <property type="match status" value="1"/>
</dbReference>
<dbReference type="AlphaFoldDB" id="A0A3M7IL16"/>
<dbReference type="OrthoDB" id="5427350at2759"/>
<dbReference type="EMBL" id="QWIT01000320">
    <property type="protein sequence ID" value="RMZ26023.1"/>
    <property type="molecule type" value="Genomic_DNA"/>
</dbReference>
<feature type="region of interest" description="Disordered" evidence="1">
    <location>
        <begin position="538"/>
        <end position="576"/>
    </location>
</feature>
<dbReference type="PANTHER" id="PTHR35340:SF6">
    <property type="entry name" value="ASST-DOMAIN-CONTAINING PROTEIN"/>
    <property type="match status" value="1"/>
</dbReference>
<dbReference type="InterPro" id="IPR039535">
    <property type="entry name" value="ASST-like"/>
</dbReference>
<dbReference type="Proteomes" id="UP000281677">
    <property type="component" value="Unassembled WGS sequence"/>
</dbReference>
<dbReference type="VEuPathDB" id="FungiDB:BTJ68_12474"/>
<keyword evidence="2" id="KW-0732">Signal</keyword>